<name>A0A8S5QW85_9CAUD</name>
<sequence length="236" mass="26753">MFIDNLKASGGIICVACESTGINRSTYYRWRESDKDFADAVDEVMEAQIDFVESKLMELVNAHDTTATIFYLKTKGKKRGWTEKQQPIVAINAEPQPDLSLPALPAPEEIAKVAKVTVTKRIKNKKDYIVKLLKQQGKYTAELSMQVTITAQLLVRTEILAEEVLAEEHQAVSVEISREGNERKTISPKEKLYLDFVQQSQKALRALGMNTDAKERKTDNDTFNEFLKDFSEDESE</sequence>
<evidence type="ECO:0000313" key="1">
    <source>
        <dbReference type="EMBL" id="DAE22908.1"/>
    </source>
</evidence>
<dbReference type="EMBL" id="BK015742">
    <property type="protein sequence ID" value="DAE22908.1"/>
    <property type="molecule type" value="Genomic_DNA"/>
</dbReference>
<protein>
    <submittedName>
        <fullName evidence="1">Putative terminase small subunit</fullName>
    </submittedName>
</protein>
<dbReference type="Gene3D" id="1.10.10.60">
    <property type="entry name" value="Homeodomain-like"/>
    <property type="match status" value="1"/>
</dbReference>
<reference evidence="1" key="1">
    <citation type="journal article" date="2021" name="Proc. Natl. Acad. Sci. U.S.A.">
        <title>A Catalog of Tens of Thousands of Viruses from Human Metagenomes Reveals Hidden Associations with Chronic Diseases.</title>
        <authorList>
            <person name="Tisza M.J."/>
            <person name="Buck C.B."/>
        </authorList>
    </citation>
    <scope>NUCLEOTIDE SEQUENCE</scope>
    <source>
        <strain evidence="1">CthIt11</strain>
    </source>
</reference>
<accession>A0A8S5QW85</accession>
<proteinExistence type="predicted"/>
<organism evidence="1">
    <name type="scientific">Siphoviridae sp. cthIt11</name>
    <dbReference type="NCBI Taxonomy" id="2826423"/>
    <lineage>
        <taxon>Viruses</taxon>
        <taxon>Duplodnaviria</taxon>
        <taxon>Heunggongvirae</taxon>
        <taxon>Uroviricota</taxon>
        <taxon>Caudoviricetes</taxon>
    </lineage>
</organism>